<evidence type="ECO:0000313" key="4">
    <source>
        <dbReference type="Proteomes" id="UP000196560"/>
    </source>
</evidence>
<dbReference type="Gene3D" id="3.90.1640.10">
    <property type="entry name" value="inorganic pyrophosphatase (n-terminal core)"/>
    <property type="match status" value="1"/>
</dbReference>
<dbReference type="InterPro" id="IPR051319">
    <property type="entry name" value="Oligoribo/pAp-PDE_c-di-AMP_PDE"/>
</dbReference>
<dbReference type="InterPro" id="IPR001667">
    <property type="entry name" value="DDH_dom"/>
</dbReference>
<dbReference type="Pfam" id="PF01368">
    <property type="entry name" value="DHH"/>
    <property type="match status" value="1"/>
</dbReference>
<sequence length="364" mass="38910">MPRKAGSSMDKIPLVPAPEVSPERADAYWGILEVIEDAQTIAISGHTSPDGDALGSTLGLGLALRERFPNKEITFLMADDAPVPRIYRFLPGAEELVPAVRYAEDPDLFISVDCPVLERLEDAREVVQRSRFVVSFDHHPAREEFADSSIRRVDAASASVLIEEFLSFCTISISPDVANCLFCGLVTDTGRFQYQNADPESFVVASRLVAAGAEPSRISLEVYQSQRIEYLHLESIVMGRIRTVVNGRVAFSYARAEDLEGCGVSQDECDGLVDIVRSVGGVEVCLFLKECGCDGKVRGNLRSKGPLDVSGVAASFGGGGHAAAAGFTYEGTIEETLAAALPMLAELVGADPASVGPISVDPAL</sequence>
<dbReference type="Proteomes" id="UP000196560">
    <property type="component" value="Unassembled WGS sequence"/>
</dbReference>
<comment type="caution">
    <text evidence="3">The sequence shown here is derived from an EMBL/GenBank/DDBJ whole genome shotgun (WGS) entry which is preliminary data.</text>
</comment>
<dbReference type="InterPro" id="IPR038763">
    <property type="entry name" value="DHH_sf"/>
</dbReference>
<dbReference type="SUPFAM" id="SSF64182">
    <property type="entry name" value="DHH phosphoesterases"/>
    <property type="match status" value="1"/>
</dbReference>
<reference evidence="4" key="1">
    <citation type="submission" date="2017-04" db="EMBL/GenBank/DDBJ databases">
        <title>Function of individual gut microbiota members based on whole genome sequencing of pure cultures obtained from chicken caecum.</title>
        <authorList>
            <person name="Medvecky M."/>
            <person name="Cejkova D."/>
            <person name="Polansky O."/>
            <person name="Karasova D."/>
            <person name="Kubasova T."/>
            <person name="Cizek A."/>
            <person name="Rychlik I."/>
        </authorList>
    </citation>
    <scope>NUCLEOTIDE SEQUENCE [LARGE SCALE GENOMIC DNA]</scope>
    <source>
        <strain evidence="4">An70</strain>
    </source>
</reference>
<organism evidence="3 4">
    <name type="scientific">Enorma massiliensis</name>
    <dbReference type="NCBI Taxonomy" id="1472761"/>
    <lineage>
        <taxon>Bacteria</taxon>
        <taxon>Bacillati</taxon>
        <taxon>Actinomycetota</taxon>
        <taxon>Coriobacteriia</taxon>
        <taxon>Coriobacteriales</taxon>
        <taxon>Coriobacteriaceae</taxon>
        <taxon>Enorma</taxon>
    </lineage>
</organism>
<gene>
    <name evidence="3" type="ORF">B5G21_00820</name>
</gene>
<dbReference type="PANTHER" id="PTHR47618:SF1">
    <property type="entry name" value="BIFUNCTIONAL OLIGORIBONUCLEASE AND PAP PHOSPHATASE NRNA"/>
    <property type="match status" value="1"/>
</dbReference>
<evidence type="ECO:0000313" key="3">
    <source>
        <dbReference type="EMBL" id="OUN44666.1"/>
    </source>
</evidence>
<proteinExistence type="predicted"/>
<keyword evidence="4" id="KW-1185">Reference proteome</keyword>
<feature type="domain" description="DHHA1" evidence="2">
    <location>
        <begin position="261"/>
        <end position="347"/>
    </location>
</feature>
<dbReference type="Gene3D" id="3.10.310.30">
    <property type="match status" value="1"/>
</dbReference>
<dbReference type="InterPro" id="IPR003156">
    <property type="entry name" value="DHHA1_dom"/>
</dbReference>
<dbReference type="AlphaFoldDB" id="A0A1Y3U7C1"/>
<accession>A0A1Y3U7C1</accession>
<evidence type="ECO:0000259" key="1">
    <source>
        <dbReference type="Pfam" id="PF01368"/>
    </source>
</evidence>
<name>A0A1Y3U7C1_9ACTN</name>
<dbReference type="EMBL" id="NFHO01000001">
    <property type="protein sequence ID" value="OUN44666.1"/>
    <property type="molecule type" value="Genomic_DNA"/>
</dbReference>
<protein>
    <submittedName>
        <fullName evidence="3">Recombinase RecJ</fullName>
    </submittedName>
</protein>
<feature type="domain" description="DDH" evidence="1">
    <location>
        <begin position="41"/>
        <end position="184"/>
    </location>
</feature>
<dbReference type="eggNOG" id="COG0618">
    <property type="taxonomic scope" value="Bacteria"/>
</dbReference>
<dbReference type="Pfam" id="PF02272">
    <property type="entry name" value="DHHA1"/>
    <property type="match status" value="1"/>
</dbReference>
<dbReference type="GO" id="GO:0003676">
    <property type="term" value="F:nucleic acid binding"/>
    <property type="evidence" value="ECO:0007669"/>
    <property type="project" value="InterPro"/>
</dbReference>
<evidence type="ECO:0000259" key="2">
    <source>
        <dbReference type="Pfam" id="PF02272"/>
    </source>
</evidence>
<dbReference type="PANTHER" id="PTHR47618">
    <property type="entry name" value="BIFUNCTIONAL OLIGORIBONUCLEASE AND PAP PHOSPHATASE NRNA"/>
    <property type="match status" value="1"/>
</dbReference>
<dbReference type="STRING" id="1118060.GCA_000311845_00944"/>